<comment type="function">
    <text evidence="5">Required for the activity of the bacterial periplasmic transport system of putrescine.</text>
</comment>
<keyword evidence="3 6" id="KW-0732">Signal</keyword>
<comment type="subcellular location">
    <subcellularLocation>
        <location evidence="1 5">Periplasm</location>
    </subcellularLocation>
</comment>
<proteinExistence type="inferred from homology"/>
<evidence type="ECO:0000313" key="8">
    <source>
        <dbReference type="Proteomes" id="UP000199598"/>
    </source>
</evidence>
<dbReference type="EMBL" id="FOSK01000018">
    <property type="protein sequence ID" value="SFL14627.1"/>
    <property type="molecule type" value="Genomic_DNA"/>
</dbReference>
<dbReference type="PRINTS" id="PR00909">
    <property type="entry name" value="SPERMDNBNDNG"/>
</dbReference>
<protein>
    <recommendedName>
        <fullName evidence="5">Putrescine-binding periplasmic protein</fullName>
    </recommendedName>
</protein>
<sequence>MSSNFKSRLTGTMATAMMVAFAASAAHAEGTVNVYNWSDYIDESVLKDFEDETGIKVNYDVFDSNEVLETKLLAGTTGYDIVVPTGSFLSRQIQAGVFQKLDKEALPNLKNMWSLVSDRTSIYDPGNAYSINYLWGTTGIGYNVEAAAKRLDGKPVDSWEIIFNPEILSKFQDCGIHMLDAPTELIPAALNHLGLDPDSHNKADIEKAAALLQTIRPYVQKFHSSEYINALANGDICLAIGWSGDVFQARDRAAEADNGVTINYIIPKEGALMWFDQMAIPTDAANSKEAHMFLDYIMRPEVIAKASNYVVYANGNKASHEHLDQEVLEDPAVYPDEATMEKLYVTTPYAPKIQRIVTRAWTAVKSGQ</sequence>
<dbReference type="RefSeq" id="WP_093523727.1">
    <property type="nucleotide sequence ID" value="NZ_FOSK01000018.1"/>
</dbReference>
<evidence type="ECO:0000313" key="7">
    <source>
        <dbReference type="EMBL" id="SFL14627.1"/>
    </source>
</evidence>
<feature type="chain" id="PRO_5046687151" description="Putrescine-binding periplasmic protein" evidence="6">
    <location>
        <begin position="29"/>
        <end position="368"/>
    </location>
</feature>
<dbReference type="Proteomes" id="UP000199598">
    <property type="component" value="Unassembled WGS sequence"/>
</dbReference>
<evidence type="ECO:0000256" key="6">
    <source>
        <dbReference type="SAM" id="SignalP"/>
    </source>
</evidence>
<comment type="similarity">
    <text evidence="5">Belongs to the bacterial solute-binding protein PotD/PotF family.</text>
</comment>
<dbReference type="SUPFAM" id="SSF53850">
    <property type="entry name" value="Periplasmic binding protein-like II"/>
    <property type="match status" value="1"/>
</dbReference>
<reference evidence="7 8" key="1">
    <citation type="submission" date="2016-10" db="EMBL/GenBank/DDBJ databases">
        <authorList>
            <person name="Varghese N."/>
            <person name="Submissions S."/>
        </authorList>
    </citation>
    <scope>NUCLEOTIDE SEQUENCE [LARGE SCALE GENOMIC DNA]</scope>
    <source>
        <strain evidence="7 8">DSM 16392</strain>
    </source>
</reference>
<dbReference type="PANTHER" id="PTHR30222">
    <property type="entry name" value="SPERMIDINE/PUTRESCINE-BINDING PERIPLASMIC PROTEIN"/>
    <property type="match status" value="1"/>
</dbReference>
<dbReference type="PANTHER" id="PTHR30222:SF12">
    <property type="entry name" value="NORSPERMIDINE SENSOR"/>
    <property type="match status" value="1"/>
</dbReference>
<evidence type="ECO:0000256" key="2">
    <source>
        <dbReference type="ARBA" id="ARBA00022448"/>
    </source>
</evidence>
<accession>A0A1I4FCM4</accession>
<evidence type="ECO:0000256" key="5">
    <source>
        <dbReference type="PIRNR" id="PIRNR019574"/>
    </source>
</evidence>
<evidence type="ECO:0000256" key="1">
    <source>
        <dbReference type="ARBA" id="ARBA00004418"/>
    </source>
</evidence>
<evidence type="ECO:0000256" key="4">
    <source>
        <dbReference type="ARBA" id="ARBA00022764"/>
    </source>
</evidence>
<dbReference type="PIRSF" id="PIRSF019574">
    <property type="entry name" value="Periplasmic_polyamine_BP"/>
    <property type="match status" value="1"/>
</dbReference>
<organism evidence="7 8">
    <name type="scientific">Pseudovibrio ascidiaceicola</name>
    <dbReference type="NCBI Taxonomy" id="285279"/>
    <lineage>
        <taxon>Bacteria</taxon>
        <taxon>Pseudomonadati</taxon>
        <taxon>Pseudomonadota</taxon>
        <taxon>Alphaproteobacteria</taxon>
        <taxon>Hyphomicrobiales</taxon>
        <taxon>Stappiaceae</taxon>
        <taxon>Pseudovibrio</taxon>
    </lineage>
</organism>
<dbReference type="Gene3D" id="3.40.190.10">
    <property type="entry name" value="Periplasmic binding protein-like II"/>
    <property type="match status" value="2"/>
</dbReference>
<feature type="signal peptide" evidence="6">
    <location>
        <begin position="1"/>
        <end position="28"/>
    </location>
</feature>
<dbReference type="Pfam" id="PF13416">
    <property type="entry name" value="SBP_bac_8"/>
    <property type="match status" value="1"/>
</dbReference>
<keyword evidence="4 5" id="KW-0574">Periplasm</keyword>
<keyword evidence="2 5" id="KW-0813">Transport</keyword>
<gene>
    <name evidence="7" type="ORF">SAMN04488518_11826</name>
</gene>
<dbReference type="InterPro" id="IPR006059">
    <property type="entry name" value="SBP"/>
</dbReference>
<dbReference type="InterPro" id="IPR001188">
    <property type="entry name" value="Sperm_putr-bd"/>
</dbReference>
<dbReference type="CDD" id="cd13659">
    <property type="entry name" value="PBP2_PotF"/>
    <property type="match status" value="1"/>
</dbReference>
<evidence type="ECO:0000256" key="3">
    <source>
        <dbReference type="ARBA" id="ARBA00022729"/>
    </source>
</evidence>
<keyword evidence="8" id="KW-1185">Reference proteome</keyword>
<comment type="caution">
    <text evidence="7">The sequence shown here is derived from an EMBL/GenBank/DDBJ whole genome shotgun (WGS) entry which is preliminary data.</text>
</comment>
<name>A0A1I4FCM4_9HYPH</name>